<dbReference type="AlphaFoldDB" id="A0AAU7AVL5"/>
<organism evidence="3">
    <name type="scientific">Paraconexibacter sp. AEG42_29</name>
    <dbReference type="NCBI Taxonomy" id="2997339"/>
    <lineage>
        <taxon>Bacteria</taxon>
        <taxon>Bacillati</taxon>
        <taxon>Actinomycetota</taxon>
        <taxon>Thermoleophilia</taxon>
        <taxon>Solirubrobacterales</taxon>
        <taxon>Paraconexibacteraceae</taxon>
        <taxon>Paraconexibacter</taxon>
    </lineage>
</organism>
<dbReference type="PANTHER" id="PTHR47618">
    <property type="entry name" value="BIFUNCTIONAL OLIGORIBONUCLEASE AND PAP PHOSPHATASE NRNA"/>
    <property type="match status" value="1"/>
</dbReference>
<dbReference type="GO" id="GO:0003676">
    <property type="term" value="F:nucleic acid binding"/>
    <property type="evidence" value="ECO:0007669"/>
    <property type="project" value="InterPro"/>
</dbReference>
<gene>
    <name evidence="3" type="primary">nrnA</name>
    <name evidence="3" type="ORF">DSM112329_02618</name>
</gene>
<evidence type="ECO:0000313" key="3">
    <source>
        <dbReference type="EMBL" id="XAY05760.1"/>
    </source>
</evidence>
<dbReference type="SUPFAM" id="SSF64182">
    <property type="entry name" value="DHH phosphoesterases"/>
    <property type="match status" value="1"/>
</dbReference>
<keyword evidence="3" id="KW-0378">Hydrolase</keyword>
<dbReference type="Pfam" id="PF01368">
    <property type="entry name" value="DHH"/>
    <property type="match status" value="1"/>
</dbReference>
<reference evidence="3" key="1">
    <citation type="submission" date="2022-12" db="EMBL/GenBank/DDBJ databases">
        <title>Paraconexibacter alkalitolerans sp. nov. and Baekduia alba sp. nov., isolated from soil and emended description of the genera Paraconexibacter (Chun et al., 2020) and Baekduia (An et al., 2020).</title>
        <authorList>
            <person name="Vieira S."/>
            <person name="Huber K.J."/>
            <person name="Geppert A."/>
            <person name="Wolf J."/>
            <person name="Neumann-Schaal M."/>
            <person name="Muesken M."/>
            <person name="Overmann J."/>
        </authorList>
    </citation>
    <scope>NUCLEOTIDE SEQUENCE</scope>
    <source>
        <strain evidence="3">AEG42_29</strain>
    </source>
</reference>
<feature type="domain" description="DHHA1" evidence="2">
    <location>
        <begin position="248"/>
        <end position="329"/>
    </location>
</feature>
<dbReference type="RefSeq" id="WP_354702262.1">
    <property type="nucleotide sequence ID" value="NZ_CP114014.1"/>
</dbReference>
<feature type="domain" description="DDH" evidence="1">
    <location>
        <begin position="23"/>
        <end position="163"/>
    </location>
</feature>
<sequence length="341" mass="37015">MSADGAADSRAATLAEIRAGERFILVTHEHPDGDALGSLVAMHEVLLALGKDSVMFVAADEFPLPYEYRFFVFDGLVSQAPPDLDQRTVIFLDCGNIDRNPLDEVKGEGARIVNIDHHHDNTRFGLIDHVVEAASCTAEIVWDLMRELGVAPTPTIADALYVGLVTDTGKFMYENTGERAHVMAAELIAAGVDVNAIYRRLYEEMPYSKLELLALGLGNLSRHDDGRLTFTILHREDFHAADAEESYSEGLIDHLRSVRGTKVAAVARELLAPTQDGDGARKKKVSLRATDGEVDVSVIARAGGGGGHRQAAGFNTQLSETELVAFLREQVALQLGPLSQV</sequence>
<dbReference type="Gene3D" id="3.90.1640.10">
    <property type="entry name" value="inorganic pyrophosphatase (n-terminal core)"/>
    <property type="match status" value="1"/>
</dbReference>
<evidence type="ECO:0000259" key="2">
    <source>
        <dbReference type="Pfam" id="PF02272"/>
    </source>
</evidence>
<proteinExistence type="predicted"/>
<name>A0AAU7AVL5_9ACTN</name>
<evidence type="ECO:0000259" key="1">
    <source>
        <dbReference type="Pfam" id="PF01368"/>
    </source>
</evidence>
<dbReference type="Pfam" id="PF02272">
    <property type="entry name" value="DHHA1"/>
    <property type="match status" value="1"/>
</dbReference>
<dbReference type="EC" id="3.1.-.-" evidence="3"/>
<dbReference type="KEGG" id="parq:DSM112329_02618"/>
<dbReference type="Gene3D" id="3.10.310.30">
    <property type="match status" value="1"/>
</dbReference>
<dbReference type="InterPro" id="IPR003156">
    <property type="entry name" value="DHHA1_dom"/>
</dbReference>
<dbReference type="EMBL" id="CP114014">
    <property type="protein sequence ID" value="XAY05760.1"/>
    <property type="molecule type" value="Genomic_DNA"/>
</dbReference>
<dbReference type="PANTHER" id="PTHR47618:SF1">
    <property type="entry name" value="BIFUNCTIONAL OLIGORIBONUCLEASE AND PAP PHOSPHATASE NRNA"/>
    <property type="match status" value="1"/>
</dbReference>
<dbReference type="InterPro" id="IPR001667">
    <property type="entry name" value="DDH_dom"/>
</dbReference>
<dbReference type="GO" id="GO:0016787">
    <property type="term" value="F:hydrolase activity"/>
    <property type="evidence" value="ECO:0007669"/>
    <property type="project" value="UniProtKB-KW"/>
</dbReference>
<accession>A0AAU7AVL5</accession>
<dbReference type="InterPro" id="IPR051319">
    <property type="entry name" value="Oligoribo/pAp-PDE_c-di-AMP_PDE"/>
</dbReference>
<protein>
    <submittedName>
        <fullName evidence="3">Bifunctional oligoribonuclease and PAP phosphatase NrnA</fullName>
        <ecNumber evidence="3">3.1.-.-</ecNumber>
    </submittedName>
</protein>
<dbReference type="InterPro" id="IPR038763">
    <property type="entry name" value="DHH_sf"/>
</dbReference>